<keyword evidence="3 9" id="KW-0813">Transport</keyword>
<dbReference type="NCBIfam" id="TIGR01726">
    <property type="entry name" value="HEQRo_perm_3TM"/>
    <property type="match status" value="1"/>
</dbReference>
<dbReference type="GO" id="GO:0006865">
    <property type="term" value="P:amino acid transport"/>
    <property type="evidence" value="ECO:0007669"/>
    <property type="project" value="UniProtKB-KW"/>
</dbReference>
<feature type="transmembrane region" description="Helical" evidence="9">
    <location>
        <begin position="27"/>
        <end position="45"/>
    </location>
</feature>
<feature type="domain" description="ABC transmembrane type-1" evidence="10">
    <location>
        <begin position="93"/>
        <end position="385"/>
    </location>
</feature>
<gene>
    <name evidence="11" type="ORF">FHS77_000624</name>
</gene>
<dbReference type="Pfam" id="PF00528">
    <property type="entry name" value="BPD_transp_1"/>
    <property type="match status" value="1"/>
</dbReference>
<feature type="transmembrane region" description="Helical" evidence="9">
    <location>
        <begin position="176"/>
        <end position="203"/>
    </location>
</feature>
<evidence type="ECO:0000256" key="8">
    <source>
        <dbReference type="ARBA" id="ARBA00023136"/>
    </source>
</evidence>
<evidence type="ECO:0000313" key="11">
    <source>
        <dbReference type="EMBL" id="MBB6260100.1"/>
    </source>
</evidence>
<proteinExistence type="inferred from homology"/>
<dbReference type="PROSITE" id="PS50928">
    <property type="entry name" value="ABC_TM1"/>
    <property type="match status" value="1"/>
</dbReference>
<evidence type="ECO:0000256" key="7">
    <source>
        <dbReference type="ARBA" id="ARBA00022989"/>
    </source>
</evidence>
<evidence type="ECO:0000256" key="6">
    <source>
        <dbReference type="ARBA" id="ARBA00022970"/>
    </source>
</evidence>
<dbReference type="GO" id="GO:0022857">
    <property type="term" value="F:transmembrane transporter activity"/>
    <property type="evidence" value="ECO:0007669"/>
    <property type="project" value="InterPro"/>
</dbReference>
<accession>A0A841LT71</accession>
<dbReference type="InterPro" id="IPR043429">
    <property type="entry name" value="ArtM/GltK/GlnP/TcyL/YhdX-like"/>
</dbReference>
<evidence type="ECO:0000256" key="2">
    <source>
        <dbReference type="ARBA" id="ARBA00010072"/>
    </source>
</evidence>
<keyword evidence="12" id="KW-1185">Reference proteome</keyword>
<comment type="similarity">
    <text evidence="2">Belongs to the binding-protein-dependent transport system permease family. HisMQ subfamily.</text>
</comment>
<evidence type="ECO:0000256" key="3">
    <source>
        <dbReference type="ARBA" id="ARBA00022448"/>
    </source>
</evidence>
<reference evidence="11 12" key="1">
    <citation type="submission" date="2020-08" db="EMBL/GenBank/DDBJ databases">
        <title>Genomic Encyclopedia of Type Strains, Phase IV (KMG-IV): sequencing the most valuable type-strain genomes for metagenomic binning, comparative biology and taxonomic classification.</title>
        <authorList>
            <person name="Goeker M."/>
        </authorList>
    </citation>
    <scope>NUCLEOTIDE SEQUENCE [LARGE SCALE GENOMIC DNA]</scope>
    <source>
        <strain evidence="11 12">DSM 22336</strain>
    </source>
</reference>
<name>A0A841LT71_9HYPH</name>
<dbReference type="PANTHER" id="PTHR30614">
    <property type="entry name" value="MEMBRANE COMPONENT OF AMINO ACID ABC TRANSPORTER"/>
    <property type="match status" value="1"/>
</dbReference>
<keyword evidence="7 9" id="KW-1133">Transmembrane helix</keyword>
<evidence type="ECO:0000259" key="10">
    <source>
        <dbReference type="PROSITE" id="PS50928"/>
    </source>
</evidence>
<evidence type="ECO:0000256" key="5">
    <source>
        <dbReference type="ARBA" id="ARBA00022692"/>
    </source>
</evidence>
<feature type="transmembrane region" description="Helical" evidence="9">
    <location>
        <begin position="367"/>
        <end position="388"/>
    </location>
</feature>
<protein>
    <submittedName>
        <fullName evidence="11">General L-amino acid transport system permease protein</fullName>
    </submittedName>
</protein>
<dbReference type="EMBL" id="JACIIU010000002">
    <property type="protein sequence ID" value="MBB6260100.1"/>
    <property type="molecule type" value="Genomic_DNA"/>
</dbReference>
<organism evidence="11 12">
    <name type="scientific">Paenochrobactrum gallinarii</name>
    <dbReference type="NCBI Taxonomy" id="643673"/>
    <lineage>
        <taxon>Bacteria</taxon>
        <taxon>Pseudomonadati</taxon>
        <taxon>Pseudomonadota</taxon>
        <taxon>Alphaproteobacteria</taxon>
        <taxon>Hyphomicrobiales</taxon>
        <taxon>Brucellaceae</taxon>
        <taxon>Paenochrobactrum</taxon>
    </lineage>
</organism>
<dbReference type="InterPro" id="IPR035906">
    <property type="entry name" value="MetI-like_sf"/>
</dbReference>
<keyword evidence="8 9" id="KW-0472">Membrane</keyword>
<dbReference type="Gene3D" id="1.10.3720.10">
    <property type="entry name" value="MetI-like"/>
    <property type="match status" value="2"/>
</dbReference>
<feature type="transmembrane region" description="Helical" evidence="9">
    <location>
        <begin position="89"/>
        <end position="114"/>
    </location>
</feature>
<evidence type="ECO:0000313" key="12">
    <source>
        <dbReference type="Proteomes" id="UP000555393"/>
    </source>
</evidence>
<keyword evidence="5 9" id="KW-0812">Transmembrane</keyword>
<sequence>MTSGSMAQQRIQPARGSLLYDPHIRGIFYQALVFIAVVGFVYWIVGNTVANLQKANIASGFAFLKGRAGFDVSQTMIAYNNDSTYGRALLVGLVNTLYVALLGIIVASIVGFLVGVGRLSNNWLIRKLCTVYVEVFRNIPPLLVIFFWYFGVLSVLPQARESLELPFNTYLNNRGFFFPSMVWGEGAGIIGITFLAGIVAAFLVGRWARKRRIQSGQSFPTLWVNLALIIGLPFILFLALGMPLSFDYPKLGTFSLSGGAQIKPEFMSLFLALSFYTAAFIAETVRAGVLGVSRGQSEAAEALGLRSRQTMRLIVIPQAMRIIIPPLSSQYLNLTKNSSLAIAIGYPDLVAVGGTILNQTGQSIEVVAIWMVIYLGISLLTSGFMNWFNAKMALVER</sequence>
<dbReference type="AlphaFoldDB" id="A0A841LT71"/>
<feature type="transmembrane region" description="Helical" evidence="9">
    <location>
        <begin position="135"/>
        <end position="156"/>
    </location>
</feature>
<keyword evidence="6" id="KW-0029">Amino-acid transport</keyword>
<feature type="transmembrane region" description="Helical" evidence="9">
    <location>
        <begin position="223"/>
        <end position="246"/>
    </location>
</feature>
<dbReference type="CDD" id="cd06261">
    <property type="entry name" value="TM_PBP2"/>
    <property type="match status" value="1"/>
</dbReference>
<dbReference type="GO" id="GO:0043190">
    <property type="term" value="C:ATP-binding cassette (ABC) transporter complex"/>
    <property type="evidence" value="ECO:0007669"/>
    <property type="project" value="InterPro"/>
</dbReference>
<comment type="subcellular location">
    <subcellularLocation>
        <location evidence="1">Cell inner membrane</location>
        <topology evidence="1">Multi-pass membrane protein</topology>
    </subcellularLocation>
    <subcellularLocation>
        <location evidence="9">Cell membrane</location>
        <topology evidence="9">Multi-pass membrane protein</topology>
    </subcellularLocation>
</comment>
<dbReference type="InterPro" id="IPR000515">
    <property type="entry name" value="MetI-like"/>
</dbReference>
<dbReference type="PANTHER" id="PTHR30614:SF37">
    <property type="entry name" value="AMINO-ACID ABC TRANSPORTER PERMEASE PROTEIN YHDX-RELATED"/>
    <property type="match status" value="1"/>
</dbReference>
<comment type="caution">
    <text evidence="11">The sequence shown here is derived from an EMBL/GenBank/DDBJ whole genome shotgun (WGS) entry which is preliminary data.</text>
</comment>
<dbReference type="RefSeq" id="WP_184219847.1">
    <property type="nucleotide sequence ID" value="NZ_JACIIU010000002.1"/>
</dbReference>
<dbReference type="InterPro" id="IPR010065">
    <property type="entry name" value="AA_ABC_transptr_permease_3TM"/>
</dbReference>
<feature type="transmembrane region" description="Helical" evidence="9">
    <location>
        <begin position="266"/>
        <end position="289"/>
    </location>
</feature>
<dbReference type="SUPFAM" id="SSF161098">
    <property type="entry name" value="MetI-like"/>
    <property type="match status" value="2"/>
</dbReference>
<dbReference type="Proteomes" id="UP000555393">
    <property type="component" value="Unassembled WGS sequence"/>
</dbReference>
<evidence type="ECO:0000256" key="9">
    <source>
        <dbReference type="RuleBase" id="RU363032"/>
    </source>
</evidence>
<evidence type="ECO:0000256" key="1">
    <source>
        <dbReference type="ARBA" id="ARBA00004429"/>
    </source>
</evidence>
<evidence type="ECO:0000256" key="4">
    <source>
        <dbReference type="ARBA" id="ARBA00022475"/>
    </source>
</evidence>
<keyword evidence="4" id="KW-1003">Cell membrane</keyword>